<dbReference type="RefSeq" id="WP_259505603.1">
    <property type="nucleotide sequence ID" value="NZ_JANLCM010000001.1"/>
</dbReference>
<dbReference type="InterPro" id="IPR010982">
    <property type="entry name" value="Lambda_DNA-bd_dom_sf"/>
</dbReference>
<comment type="caution">
    <text evidence="2">The sequence shown here is derived from an EMBL/GenBank/DDBJ whole genome shotgun (WGS) entry which is preliminary data.</text>
</comment>
<dbReference type="SUPFAM" id="SSF47413">
    <property type="entry name" value="lambda repressor-like DNA-binding domains"/>
    <property type="match status" value="1"/>
</dbReference>
<dbReference type="PROSITE" id="PS50943">
    <property type="entry name" value="HTH_CROC1"/>
    <property type="match status" value="1"/>
</dbReference>
<feature type="domain" description="HTH cro/C1-type" evidence="1">
    <location>
        <begin position="12"/>
        <end position="66"/>
    </location>
</feature>
<dbReference type="SMART" id="SM00530">
    <property type="entry name" value="HTH_XRE"/>
    <property type="match status" value="1"/>
</dbReference>
<evidence type="ECO:0000313" key="2">
    <source>
        <dbReference type="EMBL" id="MCS5717386.1"/>
    </source>
</evidence>
<name>A0ABT2GMC6_9MICO</name>
<evidence type="ECO:0000313" key="3">
    <source>
        <dbReference type="Proteomes" id="UP001165584"/>
    </source>
</evidence>
<accession>A0ABT2GMC6</accession>
<dbReference type="Gene3D" id="1.10.260.40">
    <property type="entry name" value="lambda repressor-like DNA-binding domains"/>
    <property type="match status" value="1"/>
</dbReference>
<dbReference type="InterPro" id="IPR001387">
    <property type="entry name" value="Cro/C1-type_HTH"/>
</dbReference>
<sequence length="87" mass="9601">MFKSARELGGYVRELRLERELTQAELAERAGVSREWLVAFEKGKPNVDLARVLDVVGALGMTLDVVPDGRDGGNDDLLRRLFGGEAE</sequence>
<protein>
    <submittedName>
        <fullName evidence="2">Helix-turn-helix domain-containing protein</fullName>
    </submittedName>
</protein>
<dbReference type="CDD" id="cd00093">
    <property type="entry name" value="HTH_XRE"/>
    <property type="match status" value="1"/>
</dbReference>
<dbReference type="Pfam" id="PF13560">
    <property type="entry name" value="HTH_31"/>
    <property type="match status" value="1"/>
</dbReference>
<proteinExistence type="predicted"/>
<gene>
    <name evidence="2" type="ORF">N1027_04460</name>
</gene>
<keyword evidence="3" id="KW-1185">Reference proteome</keyword>
<evidence type="ECO:0000259" key="1">
    <source>
        <dbReference type="PROSITE" id="PS50943"/>
    </source>
</evidence>
<reference evidence="2" key="1">
    <citation type="submission" date="2022-08" db="EMBL/GenBank/DDBJ databases">
        <authorList>
            <person name="Deng Y."/>
            <person name="Han X.-F."/>
            <person name="Zhang Y.-Q."/>
        </authorList>
    </citation>
    <scope>NUCLEOTIDE SEQUENCE</scope>
    <source>
        <strain evidence="2">CPCC 205763</strain>
    </source>
</reference>
<dbReference type="Proteomes" id="UP001165584">
    <property type="component" value="Unassembled WGS sequence"/>
</dbReference>
<dbReference type="EMBL" id="JANLCM010000001">
    <property type="protein sequence ID" value="MCS5717386.1"/>
    <property type="molecule type" value="Genomic_DNA"/>
</dbReference>
<organism evidence="2 3">
    <name type="scientific">Herbiconiux aconitum</name>
    <dbReference type="NCBI Taxonomy" id="2970913"/>
    <lineage>
        <taxon>Bacteria</taxon>
        <taxon>Bacillati</taxon>
        <taxon>Actinomycetota</taxon>
        <taxon>Actinomycetes</taxon>
        <taxon>Micrococcales</taxon>
        <taxon>Microbacteriaceae</taxon>
        <taxon>Herbiconiux</taxon>
    </lineage>
</organism>